<name>A0A5C5YPD7_9BACT</name>
<comment type="caution">
    <text evidence="1">The sequence shown here is derived from an EMBL/GenBank/DDBJ whole genome shotgun (WGS) entry which is preliminary data.</text>
</comment>
<dbReference type="EMBL" id="SJPJ01000002">
    <property type="protein sequence ID" value="TWT76774.1"/>
    <property type="molecule type" value="Genomic_DNA"/>
</dbReference>
<sequence>MPLQVLLQLLLLQLLLWVLLRPGLLPMIVVENNPQSKSNVAPVAVFCDRGAA</sequence>
<gene>
    <name evidence="1" type="ORF">CA13_72730</name>
</gene>
<reference evidence="1 2" key="1">
    <citation type="submission" date="2019-02" db="EMBL/GenBank/DDBJ databases">
        <title>Deep-cultivation of Planctomycetes and their phenomic and genomic characterization uncovers novel biology.</title>
        <authorList>
            <person name="Wiegand S."/>
            <person name="Jogler M."/>
            <person name="Boedeker C."/>
            <person name="Pinto D."/>
            <person name="Vollmers J."/>
            <person name="Rivas-Marin E."/>
            <person name="Kohn T."/>
            <person name="Peeters S.H."/>
            <person name="Heuer A."/>
            <person name="Rast P."/>
            <person name="Oberbeckmann S."/>
            <person name="Bunk B."/>
            <person name="Jeske O."/>
            <person name="Meyerdierks A."/>
            <person name="Storesund J.E."/>
            <person name="Kallscheuer N."/>
            <person name="Luecker S."/>
            <person name="Lage O.M."/>
            <person name="Pohl T."/>
            <person name="Merkel B.J."/>
            <person name="Hornburger P."/>
            <person name="Mueller R.-W."/>
            <person name="Bruemmer F."/>
            <person name="Labrenz M."/>
            <person name="Spormann A.M."/>
            <person name="Op Den Camp H."/>
            <person name="Overmann J."/>
            <person name="Amann R."/>
            <person name="Jetten M.S.M."/>
            <person name="Mascher T."/>
            <person name="Medema M.H."/>
            <person name="Devos D.P."/>
            <person name="Kaster A.-K."/>
            <person name="Ovreas L."/>
            <person name="Rohde M."/>
            <person name="Galperin M.Y."/>
            <person name="Jogler C."/>
        </authorList>
    </citation>
    <scope>NUCLEOTIDE SEQUENCE [LARGE SCALE GENOMIC DNA]</scope>
    <source>
        <strain evidence="1 2">CA13</strain>
    </source>
</reference>
<proteinExistence type="predicted"/>
<organism evidence="1 2">
    <name type="scientific">Novipirellula herctigrandis</name>
    <dbReference type="NCBI Taxonomy" id="2527986"/>
    <lineage>
        <taxon>Bacteria</taxon>
        <taxon>Pseudomonadati</taxon>
        <taxon>Planctomycetota</taxon>
        <taxon>Planctomycetia</taxon>
        <taxon>Pirellulales</taxon>
        <taxon>Pirellulaceae</taxon>
        <taxon>Novipirellula</taxon>
    </lineage>
</organism>
<evidence type="ECO:0000313" key="2">
    <source>
        <dbReference type="Proteomes" id="UP000315010"/>
    </source>
</evidence>
<dbReference type="Proteomes" id="UP000315010">
    <property type="component" value="Unassembled WGS sequence"/>
</dbReference>
<dbReference type="AlphaFoldDB" id="A0A5C5YPD7"/>
<evidence type="ECO:0000313" key="1">
    <source>
        <dbReference type="EMBL" id="TWT76774.1"/>
    </source>
</evidence>
<keyword evidence="2" id="KW-1185">Reference proteome</keyword>
<protein>
    <submittedName>
        <fullName evidence="1">Uncharacterized protein</fullName>
    </submittedName>
</protein>
<accession>A0A5C5YPD7</accession>